<dbReference type="InterPro" id="IPR025420">
    <property type="entry name" value="DUF4143"/>
</dbReference>
<comment type="caution">
    <text evidence="2">The sequence shown here is derived from an EMBL/GenBank/DDBJ whole genome shotgun (WGS) entry which is preliminary data.</text>
</comment>
<proteinExistence type="predicted"/>
<dbReference type="EMBL" id="MQUA01000013">
    <property type="protein sequence ID" value="PQB06401.1"/>
    <property type="molecule type" value="Genomic_DNA"/>
</dbReference>
<sequence>MIHISNWADKQKYLQEIINDYLLKNILVFQNIKKVEKIYDLLKLLAFQVGNEISLTELGNQLQISKNTLESYHDVLSNVFIIFKVEGFSKNLRKGVTKSSKWYFHDTGIRNAIIKNLNLLENRNDVGQLWENYLISEHLKKHEYQKISSNNYFWRTYDQQELDWPEEKSEKLFVYEFKWSPNKKIKISTAFKKAYQDANFEVIQRDNSLDFMT</sequence>
<dbReference type="Proteomes" id="UP000239522">
    <property type="component" value="Unassembled WGS sequence"/>
</dbReference>
<gene>
    <name evidence="2" type="ORF">BST83_03825</name>
</gene>
<feature type="domain" description="DUF4143" evidence="1">
    <location>
        <begin position="26"/>
        <end position="180"/>
    </location>
</feature>
<keyword evidence="3" id="KW-1185">Reference proteome</keyword>
<dbReference type="PANTHER" id="PTHR43566:SF1">
    <property type="entry name" value="AAA+ ATPASE DOMAIN-CONTAINING PROTEIN"/>
    <property type="match status" value="1"/>
</dbReference>
<accession>A0A2S7KUT6</accession>
<name>A0A2S7KUT6_9FLAO</name>
<evidence type="ECO:0000259" key="1">
    <source>
        <dbReference type="Pfam" id="PF13635"/>
    </source>
</evidence>
<organism evidence="2 3">
    <name type="scientific">Polaribacter filamentus</name>
    <dbReference type="NCBI Taxonomy" id="53483"/>
    <lineage>
        <taxon>Bacteria</taxon>
        <taxon>Pseudomonadati</taxon>
        <taxon>Bacteroidota</taxon>
        <taxon>Flavobacteriia</taxon>
        <taxon>Flavobacteriales</taxon>
        <taxon>Flavobacteriaceae</taxon>
    </lineage>
</organism>
<protein>
    <recommendedName>
        <fullName evidence="1">DUF4143 domain-containing protein</fullName>
    </recommendedName>
</protein>
<dbReference type="Pfam" id="PF13635">
    <property type="entry name" value="DUF4143"/>
    <property type="match status" value="1"/>
</dbReference>
<evidence type="ECO:0000313" key="2">
    <source>
        <dbReference type="EMBL" id="PQB06401.1"/>
    </source>
</evidence>
<dbReference type="PANTHER" id="PTHR43566">
    <property type="entry name" value="CONSERVED PROTEIN"/>
    <property type="match status" value="1"/>
</dbReference>
<reference evidence="2 3" key="1">
    <citation type="submission" date="2016-11" db="EMBL/GenBank/DDBJ databases">
        <title>Trade-off between light-utilization and light-protection in marine flavobacteria.</title>
        <authorList>
            <person name="Kumagai Y."/>
        </authorList>
    </citation>
    <scope>NUCLEOTIDE SEQUENCE [LARGE SCALE GENOMIC DNA]</scope>
    <source>
        <strain evidence="2 3">ATCC 700397</strain>
    </source>
</reference>
<dbReference type="RefSeq" id="WP_170062728.1">
    <property type="nucleotide sequence ID" value="NZ_MQUA01000013.1"/>
</dbReference>
<evidence type="ECO:0000313" key="3">
    <source>
        <dbReference type="Proteomes" id="UP000239522"/>
    </source>
</evidence>
<dbReference type="AlphaFoldDB" id="A0A2S7KUT6"/>